<proteinExistence type="predicted"/>
<evidence type="ECO:0000313" key="2">
    <source>
        <dbReference type="EMBL" id="CAH2226895.1"/>
    </source>
</evidence>
<name>A0A8S4R274_9NEOP</name>
<organism evidence="2 3">
    <name type="scientific">Pararge aegeria aegeria</name>
    <dbReference type="NCBI Taxonomy" id="348720"/>
    <lineage>
        <taxon>Eukaryota</taxon>
        <taxon>Metazoa</taxon>
        <taxon>Ecdysozoa</taxon>
        <taxon>Arthropoda</taxon>
        <taxon>Hexapoda</taxon>
        <taxon>Insecta</taxon>
        <taxon>Pterygota</taxon>
        <taxon>Neoptera</taxon>
        <taxon>Endopterygota</taxon>
        <taxon>Lepidoptera</taxon>
        <taxon>Glossata</taxon>
        <taxon>Ditrysia</taxon>
        <taxon>Papilionoidea</taxon>
        <taxon>Nymphalidae</taxon>
        <taxon>Satyrinae</taxon>
        <taxon>Satyrini</taxon>
        <taxon>Parargina</taxon>
        <taxon>Pararge</taxon>
    </lineage>
</organism>
<dbReference type="AlphaFoldDB" id="A0A8S4R274"/>
<sequence>PVVRAQRRSPPRPRSSHLPTIAQYLKKISKAYIEKAIRHPNPLVVEASTYTPATDVEPRRRRPKHVLYDHEDQIPTDRQCVQTAHKHTTKTASSPAKTRAPTSDVIRTWRSELSQEAPSGRRLTLSNALDVVEPWGSSHRELSRAPVPR</sequence>
<comment type="caution">
    <text evidence="2">The sequence shown here is derived from an EMBL/GenBank/DDBJ whole genome shotgun (WGS) entry which is preliminary data.</text>
</comment>
<dbReference type="EMBL" id="CAKXAJ010022234">
    <property type="protein sequence ID" value="CAH2226895.1"/>
    <property type="molecule type" value="Genomic_DNA"/>
</dbReference>
<evidence type="ECO:0000313" key="3">
    <source>
        <dbReference type="Proteomes" id="UP000838756"/>
    </source>
</evidence>
<accession>A0A8S4R274</accession>
<evidence type="ECO:0000256" key="1">
    <source>
        <dbReference type="SAM" id="MobiDB-lite"/>
    </source>
</evidence>
<dbReference type="OrthoDB" id="10050074at2759"/>
<gene>
    <name evidence="2" type="primary">jg1260</name>
    <name evidence="2" type="ORF">PAEG_LOCUS7554</name>
</gene>
<feature type="region of interest" description="Disordered" evidence="1">
    <location>
        <begin position="69"/>
        <end position="103"/>
    </location>
</feature>
<feature type="non-terminal residue" evidence="2">
    <location>
        <position position="1"/>
    </location>
</feature>
<reference evidence="2" key="1">
    <citation type="submission" date="2022-03" db="EMBL/GenBank/DDBJ databases">
        <authorList>
            <person name="Lindestad O."/>
        </authorList>
    </citation>
    <scope>NUCLEOTIDE SEQUENCE</scope>
</reference>
<dbReference type="Proteomes" id="UP000838756">
    <property type="component" value="Unassembled WGS sequence"/>
</dbReference>
<protein>
    <submittedName>
        <fullName evidence="2">Jg1260 protein</fullName>
    </submittedName>
</protein>
<keyword evidence="3" id="KW-1185">Reference proteome</keyword>